<dbReference type="PANTHER" id="PTHR21496:SF23">
    <property type="entry name" value="3-PHENYLPROPIONATE_CINNAMIC ACID DIOXYGENASE FERREDOXIN SUBUNIT"/>
    <property type="match status" value="1"/>
</dbReference>
<dbReference type="PROSITE" id="PS51296">
    <property type="entry name" value="RIESKE"/>
    <property type="match status" value="1"/>
</dbReference>
<evidence type="ECO:0000256" key="2">
    <source>
        <dbReference type="ARBA" id="ARBA00022723"/>
    </source>
</evidence>
<gene>
    <name evidence="6" type="ordered locus">Ksed_13360</name>
</gene>
<dbReference type="AlphaFoldDB" id="C7NHK8"/>
<evidence type="ECO:0000256" key="4">
    <source>
        <dbReference type="ARBA" id="ARBA00023014"/>
    </source>
</evidence>
<keyword evidence="7" id="KW-1185">Reference proteome</keyword>
<dbReference type="InterPro" id="IPR036922">
    <property type="entry name" value="Rieske_2Fe-2S_sf"/>
</dbReference>
<dbReference type="Pfam" id="PF00355">
    <property type="entry name" value="Rieske"/>
    <property type="match status" value="1"/>
</dbReference>
<dbReference type="InterPro" id="IPR017941">
    <property type="entry name" value="Rieske_2Fe-2S"/>
</dbReference>
<dbReference type="KEGG" id="kse:Ksed_13360"/>
<dbReference type="RefSeq" id="WP_015779310.1">
    <property type="nucleotide sequence ID" value="NC_013169.1"/>
</dbReference>
<dbReference type="SUPFAM" id="SSF50022">
    <property type="entry name" value="ISP domain"/>
    <property type="match status" value="1"/>
</dbReference>
<evidence type="ECO:0000313" key="7">
    <source>
        <dbReference type="Proteomes" id="UP000006666"/>
    </source>
</evidence>
<keyword evidence="4" id="KW-0411">Iron-sulfur</keyword>
<dbReference type="EMBL" id="CP001686">
    <property type="protein sequence ID" value="ACV06365.1"/>
    <property type="molecule type" value="Genomic_DNA"/>
</dbReference>
<dbReference type="CDD" id="cd03528">
    <property type="entry name" value="Rieske_RO_ferredoxin"/>
    <property type="match status" value="1"/>
</dbReference>
<dbReference type="Gene3D" id="2.102.10.10">
    <property type="entry name" value="Rieske [2Fe-2S] iron-sulphur domain"/>
    <property type="match status" value="1"/>
</dbReference>
<evidence type="ECO:0000313" key="6">
    <source>
        <dbReference type="EMBL" id="ACV06365.1"/>
    </source>
</evidence>
<dbReference type="PANTHER" id="PTHR21496">
    <property type="entry name" value="FERREDOXIN-RELATED"/>
    <property type="match status" value="1"/>
</dbReference>
<name>C7NHK8_KYTSD</name>
<proteinExistence type="predicted"/>
<dbReference type="eggNOG" id="COG2146">
    <property type="taxonomic scope" value="Bacteria"/>
</dbReference>
<sequence length="122" mass="12567">MASTPAGTPATGSIPQGQAEEFLVGTVDELPAVGGAVVELGGRRVAVVRDSSGRIHAIDDTCTHANVSLAEGEVTGDTIECWLHGSEFDLNDGYPLSLPATQPVAVHTVRLDGPSIYVTLAD</sequence>
<reference evidence="6 7" key="1">
    <citation type="journal article" date="2009" name="Stand. Genomic Sci.">
        <title>Complete genome sequence of Kytococcus sedentarius type strain (541).</title>
        <authorList>
            <person name="Sims D."/>
            <person name="Brettin T."/>
            <person name="Detter J.C."/>
            <person name="Han C."/>
            <person name="Lapidus A."/>
            <person name="Copeland A."/>
            <person name="Glavina Del Rio T."/>
            <person name="Nolan M."/>
            <person name="Chen F."/>
            <person name="Lucas S."/>
            <person name="Tice H."/>
            <person name="Cheng J.F."/>
            <person name="Bruce D."/>
            <person name="Goodwin L."/>
            <person name="Pitluck S."/>
            <person name="Ovchinnikova G."/>
            <person name="Pati A."/>
            <person name="Ivanova N."/>
            <person name="Mavrommatis K."/>
            <person name="Chen A."/>
            <person name="Palaniappan K."/>
            <person name="D'haeseleer P."/>
            <person name="Chain P."/>
            <person name="Bristow J."/>
            <person name="Eisen J.A."/>
            <person name="Markowitz V."/>
            <person name="Hugenholtz P."/>
            <person name="Schneider S."/>
            <person name="Goker M."/>
            <person name="Pukall R."/>
            <person name="Kyrpides N.C."/>
            <person name="Klenk H.P."/>
        </authorList>
    </citation>
    <scope>NUCLEOTIDE SEQUENCE [LARGE SCALE GENOMIC DNA]</scope>
    <source>
        <strain evidence="7">ATCC 14392 / DSM 20547 / JCM 11482 / CCUG 33030 / NBRC 15357 / NCTC 11040 / CCM 314 / 541</strain>
    </source>
</reference>
<feature type="domain" description="Rieske" evidence="5">
    <location>
        <begin position="22"/>
        <end position="118"/>
    </location>
</feature>
<keyword evidence="6" id="KW-0560">Oxidoreductase</keyword>
<dbReference type="Proteomes" id="UP000006666">
    <property type="component" value="Chromosome"/>
</dbReference>
<dbReference type="GO" id="GO:0016705">
    <property type="term" value="F:oxidoreductase activity, acting on paired donors, with incorporation or reduction of molecular oxygen"/>
    <property type="evidence" value="ECO:0007669"/>
    <property type="project" value="UniProtKB-ARBA"/>
</dbReference>
<dbReference type="HOGENOM" id="CLU_055690_5_2_11"/>
<keyword evidence="2" id="KW-0479">Metal-binding</keyword>
<dbReference type="GO" id="GO:0051213">
    <property type="term" value="F:dioxygenase activity"/>
    <property type="evidence" value="ECO:0007669"/>
    <property type="project" value="UniProtKB-KW"/>
</dbReference>
<dbReference type="STRING" id="478801.Ksed_13360"/>
<evidence type="ECO:0000259" key="5">
    <source>
        <dbReference type="PROSITE" id="PS51296"/>
    </source>
</evidence>
<keyword evidence="3" id="KW-0408">Iron</keyword>
<dbReference type="GO" id="GO:0051537">
    <property type="term" value="F:2 iron, 2 sulfur cluster binding"/>
    <property type="evidence" value="ECO:0007669"/>
    <property type="project" value="UniProtKB-KW"/>
</dbReference>
<evidence type="ECO:0000256" key="1">
    <source>
        <dbReference type="ARBA" id="ARBA00022714"/>
    </source>
</evidence>
<keyword evidence="6" id="KW-0223">Dioxygenase</keyword>
<organism evidence="6 7">
    <name type="scientific">Kytococcus sedentarius (strain ATCC 14392 / DSM 20547 / JCM 11482 / CCUG 33030 / NBRC 15357 / NCTC 11040 / CCM 314 / 541)</name>
    <name type="common">Micrococcus sedentarius</name>
    <dbReference type="NCBI Taxonomy" id="478801"/>
    <lineage>
        <taxon>Bacteria</taxon>
        <taxon>Bacillati</taxon>
        <taxon>Actinomycetota</taxon>
        <taxon>Actinomycetes</taxon>
        <taxon>Micrococcales</taxon>
        <taxon>Kytococcaceae</taxon>
        <taxon>Kytococcus</taxon>
    </lineage>
</organism>
<dbReference type="GO" id="GO:0004497">
    <property type="term" value="F:monooxygenase activity"/>
    <property type="evidence" value="ECO:0007669"/>
    <property type="project" value="UniProtKB-ARBA"/>
</dbReference>
<evidence type="ECO:0000256" key="3">
    <source>
        <dbReference type="ARBA" id="ARBA00023004"/>
    </source>
</evidence>
<dbReference type="GO" id="GO:0046872">
    <property type="term" value="F:metal ion binding"/>
    <property type="evidence" value="ECO:0007669"/>
    <property type="project" value="UniProtKB-KW"/>
</dbReference>
<keyword evidence="1" id="KW-0001">2Fe-2S</keyword>
<protein>
    <submittedName>
        <fullName evidence="6">Ferredoxin subunit of nitrite reductase and ring-hydroxylating dioxygenase</fullName>
    </submittedName>
</protein>
<accession>C7NHK8</accession>